<dbReference type="PANTHER" id="PTHR43692:SF1">
    <property type="entry name" value="UDP-N-ACETYLMURAMOYLALANINE--D-GLUTAMATE LIGASE"/>
    <property type="match status" value="1"/>
</dbReference>
<dbReference type="STRING" id="1798182.GA0061081_101348"/>
<dbReference type="Gene3D" id="3.40.50.720">
    <property type="entry name" value="NAD(P)-binding Rossmann-like Domain"/>
    <property type="match status" value="1"/>
</dbReference>
<evidence type="ECO:0000259" key="9">
    <source>
        <dbReference type="Pfam" id="PF02875"/>
    </source>
</evidence>
<keyword evidence="6 7" id="KW-0067">ATP-binding</keyword>
<proteinExistence type="inferred from homology"/>
<keyword evidence="3 7" id="KW-0963">Cytoplasm</keyword>
<evidence type="ECO:0000256" key="4">
    <source>
        <dbReference type="ARBA" id="ARBA00022598"/>
    </source>
</evidence>
<dbReference type="AlphaFoldDB" id="A0A1C3ZD24"/>
<dbReference type="OrthoDB" id="9809796at2"/>
<dbReference type="Proteomes" id="UP000199670">
    <property type="component" value="Unassembled WGS sequence"/>
</dbReference>
<comment type="catalytic activity">
    <reaction evidence="7 8">
        <text>UDP-N-acetyl-alpha-D-muramoyl-L-alanine + D-glutamate + ATP = UDP-N-acetyl-alpha-D-muramoyl-L-alanyl-D-glutamate + ADP + phosphate + H(+)</text>
        <dbReference type="Rhea" id="RHEA:16429"/>
        <dbReference type="ChEBI" id="CHEBI:15378"/>
        <dbReference type="ChEBI" id="CHEBI:29986"/>
        <dbReference type="ChEBI" id="CHEBI:30616"/>
        <dbReference type="ChEBI" id="CHEBI:43474"/>
        <dbReference type="ChEBI" id="CHEBI:83898"/>
        <dbReference type="ChEBI" id="CHEBI:83900"/>
        <dbReference type="ChEBI" id="CHEBI:456216"/>
        <dbReference type="EC" id="6.3.2.9"/>
    </reaction>
</comment>
<evidence type="ECO:0000256" key="8">
    <source>
        <dbReference type="RuleBase" id="RU003664"/>
    </source>
</evidence>
<keyword evidence="4 7" id="KW-0436">Ligase</keyword>
<feature type="domain" description="Mur ligase central" evidence="10">
    <location>
        <begin position="114"/>
        <end position="281"/>
    </location>
</feature>
<evidence type="ECO:0000256" key="6">
    <source>
        <dbReference type="ARBA" id="ARBA00022840"/>
    </source>
</evidence>
<dbReference type="Pfam" id="PF21799">
    <property type="entry name" value="MurD-like_N"/>
    <property type="match status" value="1"/>
</dbReference>
<organism evidence="11 12">
    <name type="scientific">Gilliamella bombicola</name>
    <dbReference type="NCBI Taxonomy" id="1798182"/>
    <lineage>
        <taxon>Bacteria</taxon>
        <taxon>Pseudomonadati</taxon>
        <taxon>Pseudomonadota</taxon>
        <taxon>Gammaproteobacteria</taxon>
        <taxon>Orbales</taxon>
        <taxon>Orbaceae</taxon>
        <taxon>Gilliamella</taxon>
    </lineage>
</organism>
<dbReference type="PANTHER" id="PTHR43692">
    <property type="entry name" value="UDP-N-ACETYLMURAMOYLALANINE--D-GLUTAMATE LIGASE"/>
    <property type="match status" value="1"/>
</dbReference>
<dbReference type="InterPro" id="IPR036565">
    <property type="entry name" value="Mur-like_cat_sf"/>
</dbReference>
<comment type="function">
    <text evidence="7 8">Cell wall formation. Catalyzes the addition of glutamate to the nucleotide precursor UDP-N-acetylmuramoyl-L-alanine (UMA).</text>
</comment>
<dbReference type="InterPro" id="IPR004101">
    <property type="entry name" value="Mur_ligase_C"/>
</dbReference>
<reference evidence="12" key="1">
    <citation type="submission" date="2016-08" db="EMBL/GenBank/DDBJ databases">
        <authorList>
            <person name="Varghese N."/>
            <person name="Submissions Spin"/>
        </authorList>
    </citation>
    <scope>NUCLEOTIDE SEQUENCE [LARGE SCALE GENOMIC DNA]</scope>
    <source>
        <strain evidence="12">R-53248</strain>
    </source>
</reference>
<evidence type="ECO:0000256" key="7">
    <source>
        <dbReference type="HAMAP-Rule" id="MF_00639"/>
    </source>
</evidence>
<dbReference type="GO" id="GO:0008764">
    <property type="term" value="F:UDP-N-acetylmuramoylalanine-D-glutamate ligase activity"/>
    <property type="evidence" value="ECO:0007669"/>
    <property type="project" value="UniProtKB-UniRule"/>
</dbReference>
<comment type="pathway">
    <text evidence="2 7 8">Cell wall biogenesis; peptidoglycan biosynthesis.</text>
</comment>
<keyword evidence="7 8" id="KW-0132">Cell division</keyword>
<dbReference type="UniPathway" id="UPA00219"/>
<keyword evidence="7 8" id="KW-0133">Cell shape</keyword>
<dbReference type="GO" id="GO:0008360">
    <property type="term" value="P:regulation of cell shape"/>
    <property type="evidence" value="ECO:0007669"/>
    <property type="project" value="UniProtKB-KW"/>
</dbReference>
<dbReference type="Pfam" id="PF02875">
    <property type="entry name" value="Mur_ligase_C"/>
    <property type="match status" value="1"/>
</dbReference>
<sequence>MVSYQGKNIVIVGLGITGLSCVNYFLAQNIIPKVIDTRLKPQGLEQLDNRINYHLGDLKIDWLLNADLIIVSPGIPLSTPELQKAKEKGVEIIGDIELFCREVNAKSNKKIVAITGANGKTTVTTLIGEIIKSAGISVGVGGNIGQPALSLLNQDYDVYVLELSSFQLETTYSLKATVATILNISEDHMDRYPLGLMQYVEAKHRIYHNATYCVINNDDQLTIPTDKQSDIVSFGVDKGNYHLDNHYEHLIVQDQPLLATKMMKLTGCHNYLNALAALAIADKLNISRQSSIATIASFHGLPHRFELVLEKNGVKWINDSKATNVGSTEAALNSVVCKGKLYLLLGGDGKSADFSLLIPYLKNRNIEVFCFGRDRYLLSKLAPNITTITETMAESMQIIAKKVVSNDVVLLSPACASLDQFKSYVERGKQFAYLAEQYTQGSGI</sequence>
<keyword evidence="7 8" id="KW-0573">Peptidoglycan synthesis</keyword>
<evidence type="ECO:0000313" key="11">
    <source>
        <dbReference type="EMBL" id="SCB80265.1"/>
    </source>
</evidence>
<dbReference type="NCBIfam" id="TIGR01087">
    <property type="entry name" value="murD"/>
    <property type="match status" value="1"/>
</dbReference>
<dbReference type="Gene3D" id="3.90.190.20">
    <property type="entry name" value="Mur ligase, C-terminal domain"/>
    <property type="match status" value="1"/>
</dbReference>
<dbReference type="InterPro" id="IPR013221">
    <property type="entry name" value="Mur_ligase_cen"/>
</dbReference>
<dbReference type="PROSITE" id="PS51257">
    <property type="entry name" value="PROKAR_LIPOPROTEIN"/>
    <property type="match status" value="1"/>
</dbReference>
<evidence type="ECO:0000256" key="5">
    <source>
        <dbReference type="ARBA" id="ARBA00022741"/>
    </source>
</evidence>
<dbReference type="EC" id="6.3.2.9" evidence="7 8"/>
<dbReference type="GO" id="GO:0009252">
    <property type="term" value="P:peptidoglycan biosynthetic process"/>
    <property type="evidence" value="ECO:0007669"/>
    <property type="project" value="UniProtKB-UniRule"/>
</dbReference>
<comment type="subcellular location">
    <subcellularLocation>
        <location evidence="1 7 8">Cytoplasm</location>
    </subcellularLocation>
</comment>
<keyword evidence="7 8" id="KW-0131">Cell cycle</keyword>
<accession>A0A1C3ZD24</accession>
<dbReference type="SUPFAM" id="SSF53623">
    <property type="entry name" value="MurD-like peptide ligases, catalytic domain"/>
    <property type="match status" value="1"/>
</dbReference>
<evidence type="ECO:0000256" key="2">
    <source>
        <dbReference type="ARBA" id="ARBA00004752"/>
    </source>
</evidence>
<protein>
    <recommendedName>
        <fullName evidence="7 8">UDP-N-acetylmuramoylalanine--D-glutamate ligase</fullName>
        <ecNumber evidence="7 8">6.3.2.9</ecNumber>
    </recommendedName>
    <alternativeName>
        <fullName evidence="7">D-glutamic acid-adding enzyme</fullName>
    </alternativeName>
    <alternativeName>
        <fullName evidence="7">UDP-N-acetylmuramoyl-L-alanyl-D-glutamate synthetase</fullName>
    </alternativeName>
</protein>
<dbReference type="GO" id="GO:0005737">
    <property type="term" value="C:cytoplasm"/>
    <property type="evidence" value="ECO:0007669"/>
    <property type="project" value="UniProtKB-SubCell"/>
</dbReference>
<dbReference type="InterPro" id="IPR005762">
    <property type="entry name" value="MurD"/>
</dbReference>
<evidence type="ECO:0000256" key="1">
    <source>
        <dbReference type="ARBA" id="ARBA00004496"/>
    </source>
</evidence>
<dbReference type="HAMAP" id="MF_00639">
    <property type="entry name" value="MurD"/>
    <property type="match status" value="1"/>
</dbReference>
<evidence type="ECO:0000313" key="12">
    <source>
        <dbReference type="Proteomes" id="UP000199670"/>
    </source>
</evidence>
<feature type="binding site" evidence="7">
    <location>
        <begin position="116"/>
        <end position="122"/>
    </location>
    <ligand>
        <name>ATP</name>
        <dbReference type="ChEBI" id="CHEBI:30616"/>
    </ligand>
</feature>
<evidence type="ECO:0000259" key="10">
    <source>
        <dbReference type="Pfam" id="PF08245"/>
    </source>
</evidence>
<dbReference type="GO" id="GO:0071555">
    <property type="term" value="P:cell wall organization"/>
    <property type="evidence" value="ECO:0007669"/>
    <property type="project" value="UniProtKB-KW"/>
</dbReference>
<dbReference type="GO" id="GO:0005524">
    <property type="term" value="F:ATP binding"/>
    <property type="evidence" value="ECO:0007669"/>
    <property type="project" value="UniProtKB-UniRule"/>
</dbReference>
<dbReference type="SUPFAM" id="SSF51984">
    <property type="entry name" value="MurCD N-terminal domain"/>
    <property type="match status" value="1"/>
</dbReference>
<keyword evidence="5 7" id="KW-0547">Nucleotide-binding</keyword>
<dbReference type="RefSeq" id="WP_091346497.1">
    <property type="nucleotide sequence ID" value="NZ_FMAQ01000001.1"/>
</dbReference>
<keyword evidence="12" id="KW-1185">Reference proteome</keyword>
<dbReference type="InterPro" id="IPR036615">
    <property type="entry name" value="Mur_ligase_C_dom_sf"/>
</dbReference>
<keyword evidence="7 8" id="KW-0961">Cell wall biogenesis/degradation</keyword>
<comment type="similarity">
    <text evidence="7">Belongs to the MurCDEF family.</text>
</comment>
<dbReference type="GO" id="GO:0051301">
    <property type="term" value="P:cell division"/>
    <property type="evidence" value="ECO:0007669"/>
    <property type="project" value="UniProtKB-KW"/>
</dbReference>
<evidence type="ECO:0000256" key="3">
    <source>
        <dbReference type="ARBA" id="ARBA00022490"/>
    </source>
</evidence>
<dbReference type="SUPFAM" id="SSF53244">
    <property type="entry name" value="MurD-like peptide ligases, peptide-binding domain"/>
    <property type="match status" value="1"/>
</dbReference>
<dbReference type="Gene3D" id="3.40.1190.10">
    <property type="entry name" value="Mur-like, catalytic domain"/>
    <property type="match status" value="1"/>
</dbReference>
<name>A0A1C3ZD24_9GAMM</name>
<dbReference type="Pfam" id="PF08245">
    <property type="entry name" value="Mur_ligase_M"/>
    <property type="match status" value="1"/>
</dbReference>
<dbReference type="EMBL" id="FMAQ01000001">
    <property type="protein sequence ID" value="SCB80265.1"/>
    <property type="molecule type" value="Genomic_DNA"/>
</dbReference>
<feature type="domain" description="Mur ligase C-terminal" evidence="9">
    <location>
        <begin position="303"/>
        <end position="415"/>
    </location>
</feature>
<gene>
    <name evidence="7" type="primary">murD</name>
    <name evidence="11" type="ORF">GA0061081_101348</name>
</gene>